<gene>
    <name evidence="2" type="ORF">THAOC_30299</name>
</gene>
<evidence type="ECO:0000256" key="1">
    <source>
        <dbReference type="SAM" id="MobiDB-lite"/>
    </source>
</evidence>
<dbReference type="AlphaFoldDB" id="K0RVG9"/>
<evidence type="ECO:0000313" key="2">
    <source>
        <dbReference type="EMBL" id="EJK50662.1"/>
    </source>
</evidence>
<sequence>MPSRMPSPSERRVLVPFALGPLPLEVTWLTTNYVSGSDSSQFVLFLTFYLPAKIWEKVFRVLMFCLAMAVAGRLPGASVPVSHDELLRQEEEWNDASLSWPPPGALAGLPPEWIAEGCLDGREEVSAGLPRSGNKKKKRSGKRKPDKEISTKSSPRQPYHLKTMPEA</sequence>
<reference evidence="2 3" key="1">
    <citation type="journal article" date="2012" name="Genome Biol.">
        <title>Genome and low-iron response of an oceanic diatom adapted to chronic iron limitation.</title>
        <authorList>
            <person name="Lommer M."/>
            <person name="Specht M."/>
            <person name="Roy A.S."/>
            <person name="Kraemer L."/>
            <person name="Andreson R."/>
            <person name="Gutowska M.A."/>
            <person name="Wolf J."/>
            <person name="Bergner S.V."/>
            <person name="Schilhabel M.B."/>
            <person name="Klostermeier U.C."/>
            <person name="Beiko R.G."/>
            <person name="Rosenstiel P."/>
            <person name="Hippler M."/>
            <person name="Laroche J."/>
        </authorList>
    </citation>
    <scope>NUCLEOTIDE SEQUENCE [LARGE SCALE GENOMIC DNA]</scope>
    <source>
        <strain evidence="2 3">CCMP1005</strain>
    </source>
</reference>
<comment type="caution">
    <text evidence="2">The sequence shown here is derived from an EMBL/GenBank/DDBJ whole genome shotgun (WGS) entry which is preliminary data.</text>
</comment>
<keyword evidence="3" id="KW-1185">Reference proteome</keyword>
<protein>
    <submittedName>
        <fullName evidence="2">Uncharacterized protein</fullName>
    </submittedName>
</protein>
<name>K0RVG9_THAOC</name>
<accession>K0RVG9</accession>
<dbReference type="Proteomes" id="UP000266841">
    <property type="component" value="Unassembled WGS sequence"/>
</dbReference>
<evidence type="ECO:0000313" key="3">
    <source>
        <dbReference type="Proteomes" id="UP000266841"/>
    </source>
</evidence>
<feature type="compositionally biased region" description="Basic residues" evidence="1">
    <location>
        <begin position="133"/>
        <end position="142"/>
    </location>
</feature>
<dbReference type="EMBL" id="AGNL01043225">
    <property type="protein sequence ID" value="EJK50662.1"/>
    <property type="molecule type" value="Genomic_DNA"/>
</dbReference>
<proteinExistence type="predicted"/>
<organism evidence="2 3">
    <name type="scientific">Thalassiosira oceanica</name>
    <name type="common">Marine diatom</name>
    <dbReference type="NCBI Taxonomy" id="159749"/>
    <lineage>
        <taxon>Eukaryota</taxon>
        <taxon>Sar</taxon>
        <taxon>Stramenopiles</taxon>
        <taxon>Ochrophyta</taxon>
        <taxon>Bacillariophyta</taxon>
        <taxon>Coscinodiscophyceae</taxon>
        <taxon>Thalassiosirophycidae</taxon>
        <taxon>Thalassiosirales</taxon>
        <taxon>Thalassiosiraceae</taxon>
        <taxon>Thalassiosira</taxon>
    </lineage>
</organism>
<feature type="region of interest" description="Disordered" evidence="1">
    <location>
        <begin position="124"/>
        <end position="167"/>
    </location>
</feature>